<reference evidence="2 3" key="1">
    <citation type="journal article" date="2018" name="BMC Genomics">
        <title>Genomic evidence for intraspecific hybridization in a clonal and extremely halotolerant yeast.</title>
        <authorList>
            <person name="Gostincar C."/>
            <person name="Stajich J.E."/>
            <person name="Zupancic J."/>
            <person name="Zalar P."/>
            <person name="Gunde-Cimerman N."/>
        </authorList>
    </citation>
    <scope>NUCLEOTIDE SEQUENCE [LARGE SCALE GENOMIC DNA]</scope>
    <source>
        <strain evidence="2 3">EXF-10513</strain>
    </source>
</reference>
<dbReference type="InterPro" id="IPR014756">
    <property type="entry name" value="Ig_E-set"/>
</dbReference>
<dbReference type="GO" id="GO:0043546">
    <property type="term" value="F:molybdopterin cofactor binding"/>
    <property type="evidence" value="ECO:0007669"/>
    <property type="project" value="TreeGrafter"/>
</dbReference>
<accession>A0A3M7G3U7</accession>
<dbReference type="AlphaFoldDB" id="A0A3M7G3U7"/>
<proteinExistence type="predicted"/>
<dbReference type="Proteomes" id="UP000269539">
    <property type="component" value="Unassembled WGS sequence"/>
</dbReference>
<dbReference type="PANTHER" id="PTHR19372:SF7">
    <property type="entry name" value="SULFITE OXIDASE, MITOCHONDRIAL"/>
    <property type="match status" value="1"/>
</dbReference>
<sequence length="150" mass="17044">MQTVQTKLRFKDSGLLDHYELAEGDCKSFGQLTRICRNVKFLRKYAFSGSGRHIMRVGVSPNMKETWQQAHLESIQEQKDHCTWSGRHWDLASPTRLLLGNVCIKAADNNECKTQPAILDAYYKSRSSMASGGHRMPKQEALHAAVVHKK</sequence>
<dbReference type="InterPro" id="IPR005066">
    <property type="entry name" value="MoCF_OxRdtse_dimer"/>
</dbReference>
<dbReference type="Pfam" id="PF03404">
    <property type="entry name" value="Mo-co_dimer"/>
    <property type="match status" value="1"/>
</dbReference>
<evidence type="ECO:0000313" key="2">
    <source>
        <dbReference type="EMBL" id="RMY95839.1"/>
    </source>
</evidence>
<dbReference type="VEuPathDB" id="FungiDB:BTJ68_14492"/>
<comment type="caution">
    <text evidence="2">The sequence shown here is derived from an EMBL/GenBank/DDBJ whole genome shotgun (WGS) entry which is preliminary data.</text>
</comment>
<feature type="domain" description="Moybdenum cofactor oxidoreductase dimerisation" evidence="1">
    <location>
        <begin position="42"/>
        <end position="135"/>
    </location>
</feature>
<dbReference type="GO" id="GO:0020037">
    <property type="term" value="F:heme binding"/>
    <property type="evidence" value="ECO:0007669"/>
    <property type="project" value="TreeGrafter"/>
</dbReference>
<dbReference type="GO" id="GO:0008482">
    <property type="term" value="F:sulfite oxidase activity"/>
    <property type="evidence" value="ECO:0007669"/>
    <property type="project" value="TreeGrafter"/>
</dbReference>
<protein>
    <recommendedName>
        <fullName evidence="1">Moybdenum cofactor oxidoreductase dimerisation domain-containing protein</fullName>
    </recommendedName>
</protein>
<dbReference type="PANTHER" id="PTHR19372">
    <property type="entry name" value="SULFITE REDUCTASE"/>
    <property type="match status" value="1"/>
</dbReference>
<name>A0A3M7G3U7_HORWE</name>
<dbReference type="EMBL" id="QWIO01000482">
    <property type="protein sequence ID" value="RMY95839.1"/>
    <property type="molecule type" value="Genomic_DNA"/>
</dbReference>
<evidence type="ECO:0000313" key="3">
    <source>
        <dbReference type="Proteomes" id="UP000269539"/>
    </source>
</evidence>
<organism evidence="2 3">
    <name type="scientific">Hortaea werneckii</name>
    <name type="common">Black yeast</name>
    <name type="synonym">Cladosporium werneckii</name>
    <dbReference type="NCBI Taxonomy" id="91943"/>
    <lineage>
        <taxon>Eukaryota</taxon>
        <taxon>Fungi</taxon>
        <taxon>Dikarya</taxon>
        <taxon>Ascomycota</taxon>
        <taxon>Pezizomycotina</taxon>
        <taxon>Dothideomycetes</taxon>
        <taxon>Dothideomycetidae</taxon>
        <taxon>Mycosphaerellales</taxon>
        <taxon>Teratosphaeriaceae</taxon>
        <taxon>Hortaea</taxon>
    </lineage>
</organism>
<dbReference type="SUPFAM" id="SSF81296">
    <property type="entry name" value="E set domains"/>
    <property type="match status" value="1"/>
</dbReference>
<gene>
    <name evidence="2" type="ORF">D0864_05258</name>
</gene>
<dbReference type="Gene3D" id="2.60.40.650">
    <property type="match status" value="1"/>
</dbReference>
<evidence type="ECO:0000259" key="1">
    <source>
        <dbReference type="Pfam" id="PF03404"/>
    </source>
</evidence>
<dbReference type="GO" id="GO:0030151">
    <property type="term" value="F:molybdenum ion binding"/>
    <property type="evidence" value="ECO:0007669"/>
    <property type="project" value="InterPro"/>
</dbReference>
<dbReference type="GO" id="GO:0006790">
    <property type="term" value="P:sulfur compound metabolic process"/>
    <property type="evidence" value="ECO:0007669"/>
    <property type="project" value="TreeGrafter"/>
</dbReference>